<dbReference type="Pfam" id="PF05154">
    <property type="entry name" value="TM2"/>
    <property type="match status" value="1"/>
</dbReference>
<sequence>MRVGHAEREWAVTELGEHLAAGRLDPDEYAERAAAAYSARTDDELDALFADLPRPSAAVVPVSYPSPYPARPASDAPYGVDLRTGLPFSDRNKVVAGVLQLVLPFGVGRFYSGHHGIGVAQLLLSVFGIGILWAWVDGIVLLAGNPTDPYGRPLRT</sequence>
<gene>
    <name evidence="8" type="ORF">HOP40_27610</name>
</gene>
<keyword evidence="9" id="KW-1185">Reference proteome</keyword>
<evidence type="ECO:0000256" key="1">
    <source>
        <dbReference type="ARBA" id="ARBA00004141"/>
    </source>
</evidence>
<evidence type="ECO:0000256" key="5">
    <source>
        <dbReference type="SAM" id="Phobius"/>
    </source>
</evidence>
<dbReference type="Pfam" id="PF08044">
    <property type="entry name" value="DUF1707"/>
    <property type="match status" value="1"/>
</dbReference>
<name>A0A6M6JVD1_9PSEU</name>
<keyword evidence="3 5" id="KW-1133">Transmembrane helix</keyword>
<evidence type="ECO:0000259" key="6">
    <source>
        <dbReference type="Pfam" id="PF05154"/>
    </source>
</evidence>
<evidence type="ECO:0000256" key="4">
    <source>
        <dbReference type="ARBA" id="ARBA00023136"/>
    </source>
</evidence>
<dbReference type="AlphaFoldDB" id="A0A6M6JVD1"/>
<keyword evidence="2 5" id="KW-0812">Transmembrane</keyword>
<reference evidence="8 9" key="1">
    <citation type="submission" date="2020-05" db="EMBL/GenBank/DDBJ databases">
        <authorList>
            <person name="Mo P."/>
        </authorList>
    </citation>
    <scope>NUCLEOTIDE SEQUENCE [LARGE SCALE GENOMIC DNA]</scope>
    <source>
        <strain evidence="8 9">Gen01</strain>
    </source>
</reference>
<proteinExistence type="predicted"/>
<protein>
    <submittedName>
        <fullName evidence="8">DUF1707 domain-containing protein</fullName>
    </submittedName>
</protein>
<evidence type="ECO:0000313" key="8">
    <source>
        <dbReference type="EMBL" id="QJY50966.1"/>
    </source>
</evidence>
<feature type="transmembrane region" description="Helical" evidence="5">
    <location>
        <begin position="117"/>
        <end position="136"/>
    </location>
</feature>
<dbReference type="KEGG" id="pbro:HOP40_27610"/>
<evidence type="ECO:0000256" key="2">
    <source>
        <dbReference type="ARBA" id="ARBA00022692"/>
    </source>
</evidence>
<evidence type="ECO:0000256" key="3">
    <source>
        <dbReference type="ARBA" id="ARBA00022989"/>
    </source>
</evidence>
<dbReference type="EMBL" id="CP053564">
    <property type="protein sequence ID" value="QJY50966.1"/>
    <property type="molecule type" value="Genomic_DNA"/>
</dbReference>
<organism evidence="8 9">
    <name type="scientific">Pseudonocardia broussonetiae</name>
    <dbReference type="NCBI Taxonomy" id="2736640"/>
    <lineage>
        <taxon>Bacteria</taxon>
        <taxon>Bacillati</taxon>
        <taxon>Actinomycetota</taxon>
        <taxon>Actinomycetes</taxon>
        <taxon>Pseudonocardiales</taxon>
        <taxon>Pseudonocardiaceae</taxon>
        <taxon>Pseudonocardia</taxon>
    </lineage>
</organism>
<keyword evidence="4 5" id="KW-0472">Membrane</keyword>
<dbReference type="Proteomes" id="UP000505377">
    <property type="component" value="Chromosome"/>
</dbReference>
<evidence type="ECO:0000313" key="9">
    <source>
        <dbReference type="Proteomes" id="UP000505377"/>
    </source>
</evidence>
<dbReference type="InterPro" id="IPR012551">
    <property type="entry name" value="DUF1707_SHOCT-like"/>
</dbReference>
<accession>A0A6M6JVD1</accession>
<feature type="domain" description="DUF1707" evidence="7">
    <location>
        <begin position="1"/>
        <end position="53"/>
    </location>
</feature>
<dbReference type="InterPro" id="IPR007829">
    <property type="entry name" value="TM2"/>
</dbReference>
<comment type="subcellular location">
    <subcellularLocation>
        <location evidence="1">Membrane</location>
        <topology evidence="1">Multi-pass membrane protein</topology>
    </subcellularLocation>
</comment>
<feature type="domain" description="TM2" evidence="6">
    <location>
        <begin position="90"/>
        <end position="139"/>
    </location>
</feature>
<dbReference type="GO" id="GO:0016020">
    <property type="term" value="C:membrane"/>
    <property type="evidence" value="ECO:0007669"/>
    <property type="project" value="UniProtKB-SubCell"/>
</dbReference>
<evidence type="ECO:0000259" key="7">
    <source>
        <dbReference type="Pfam" id="PF08044"/>
    </source>
</evidence>